<dbReference type="GO" id="GO:0003964">
    <property type="term" value="F:RNA-directed DNA polymerase activity"/>
    <property type="evidence" value="ECO:0007669"/>
    <property type="project" value="UniProtKB-EC"/>
</dbReference>
<evidence type="ECO:0000256" key="1">
    <source>
        <dbReference type="ARBA" id="ARBA00012493"/>
    </source>
</evidence>
<dbReference type="AlphaFoldDB" id="A0A8X6SRR4"/>
<dbReference type="SUPFAM" id="SSF53098">
    <property type="entry name" value="Ribonuclease H-like"/>
    <property type="match status" value="1"/>
</dbReference>
<keyword evidence="4" id="KW-1185">Reference proteome</keyword>
<reference evidence="3" key="1">
    <citation type="submission" date="2020-08" db="EMBL/GenBank/DDBJ databases">
        <title>Multicomponent nature underlies the extraordinary mechanical properties of spider dragline silk.</title>
        <authorList>
            <person name="Kono N."/>
            <person name="Nakamura H."/>
            <person name="Mori M."/>
            <person name="Yoshida Y."/>
            <person name="Ohtoshi R."/>
            <person name="Malay A.D."/>
            <person name="Moran D.A.P."/>
            <person name="Tomita M."/>
            <person name="Numata K."/>
            <person name="Arakawa K."/>
        </authorList>
    </citation>
    <scope>NUCLEOTIDE SEQUENCE</scope>
</reference>
<gene>
    <name evidence="3" type="primary">pol</name>
    <name evidence="3" type="ORF">TNCV_2348451</name>
</gene>
<evidence type="ECO:0000313" key="3">
    <source>
        <dbReference type="EMBL" id="GFY16200.1"/>
    </source>
</evidence>
<dbReference type="InterPro" id="IPR012337">
    <property type="entry name" value="RNaseH-like_sf"/>
</dbReference>
<dbReference type="PANTHER" id="PTHR37984:SF5">
    <property type="entry name" value="PROTEIN NYNRIN-LIKE"/>
    <property type="match status" value="1"/>
</dbReference>
<dbReference type="EMBL" id="BMAU01021338">
    <property type="protein sequence ID" value="GFY16200.1"/>
    <property type="molecule type" value="Genomic_DNA"/>
</dbReference>
<dbReference type="Pfam" id="PF17921">
    <property type="entry name" value="Integrase_H2C2"/>
    <property type="match status" value="1"/>
</dbReference>
<accession>A0A8X6SRR4</accession>
<dbReference type="InterPro" id="IPR036397">
    <property type="entry name" value="RNaseH_sf"/>
</dbReference>
<feature type="domain" description="Integrase catalytic" evidence="2">
    <location>
        <begin position="103"/>
        <end position="266"/>
    </location>
</feature>
<evidence type="ECO:0000259" key="2">
    <source>
        <dbReference type="PROSITE" id="PS50994"/>
    </source>
</evidence>
<protein>
    <recommendedName>
        <fullName evidence="1">RNA-directed DNA polymerase</fullName>
        <ecNumber evidence="1">2.7.7.49</ecNumber>
    </recommendedName>
</protein>
<proteinExistence type="predicted"/>
<dbReference type="InterPro" id="IPR001584">
    <property type="entry name" value="Integrase_cat-core"/>
</dbReference>
<dbReference type="FunFam" id="1.10.340.70:FF:000001">
    <property type="entry name" value="Retrovirus-related Pol polyprotein from transposon gypsy-like Protein"/>
    <property type="match status" value="1"/>
</dbReference>
<dbReference type="PANTHER" id="PTHR37984">
    <property type="entry name" value="PROTEIN CBG26694"/>
    <property type="match status" value="1"/>
</dbReference>
<organism evidence="3 4">
    <name type="scientific">Trichonephila clavipes</name>
    <name type="common">Golden silk orbweaver</name>
    <name type="synonym">Nephila clavipes</name>
    <dbReference type="NCBI Taxonomy" id="2585209"/>
    <lineage>
        <taxon>Eukaryota</taxon>
        <taxon>Metazoa</taxon>
        <taxon>Ecdysozoa</taxon>
        <taxon>Arthropoda</taxon>
        <taxon>Chelicerata</taxon>
        <taxon>Arachnida</taxon>
        <taxon>Araneae</taxon>
        <taxon>Araneomorphae</taxon>
        <taxon>Entelegynae</taxon>
        <taxon>Araneoidea</taxon>
        <taxon>Nephilidae</taxon>
        <taxon>Trichonephila</taxon>
    </lineage>
</organism>
<dbReference type="Gene3D" id="3.30.420.10">
    <property type="entry name" value="Ribonuclease H-like superfamily/Ribonuclease H"/>
    <property type="match status" value="1"/>
</dbReference>
<dbReference type="PROSITE" id="PS50994">
    <property type="entry name" value="INTEGRASE"/>
    <property type="match status" value="1"/>
</dbReference>
<dbReference type="InterPro" id="IPR050951">
    <property type="entry name" value="Retrovirus_Pol_polyprotein"/>
</dbReference>
<evidence type="ECO:0000313" key="4">
    <source>
        <dbReference type="Proteomes" id="UP000887159"/>
    </source>
</evidence>
<dbReference type="Gene3D" id="1.10.340.70">
    <property type="match status" value="1"/>
</dbReference>
<name>A0A8X6SRR4_TRICX</name>
<dbReference type="GO" id="GO:0015074">
    <property type="term" value="P:DNA integration"/>
    <property type="evidence" value="ECO:0007669"/>
    <property type="project" value="InterPro"/>
</dbReference>
<dbReference type="EC" id="2.7.7.49" evidence="1"/>
<dbReference type="Proteomes" id="UP000887159">
    <property type="component" value="Unassembled WGS sequence"/>
</dbReference>
<dbReference type="InterPro" id="IPR041588">
    <property type="entry name" value="Integrase_H2C2"/>
</dbReference>
<comment type="caution">
    <text evidence="3">The sequence shown here is derived from an EMBL/GenBank/DDBJ whole genome shotgun (WGS) entry which is preliminary data.</text>
</comment>
<dbReference type="GO" id="GO:0003676">
    <property type="term" value="F:nucleic acid binding"/>
    <property type="evidence" value="ECO:0007669"/>
    <property type="project" value="InterPro"/>
</dbReference>
<sequence length="292" mass="33937">MDKDENFANYTSRGYLMNQGILYRYSPGSKEEAQLVVPAQERERILQEYHGAPTASHYGVENTYKKISSRYYFQDMKKFISEYIKTCPECNRYKPTNQKPAGLLRTPTYAQWFETLAIDRFDPLPETPMGKKWIFIVEDTSIKWIELFALAEATAENCAETLIEEVLLRYDLPRRIISDNGPQFISAAIKLTCDLLEITQELILVYHPQANPSERKNRDLKPRLAILVGEKHSAWEDKLPLIRFAMNTSVCDTTGHTAAYLQFGRQLRTSDYMRHDIRQVIDNDNFVFEITP</sequence>